<protein>
    <submittedName>
        <fullName evidence="1">Uncharacterized protein</fullName>
    </submittedName>
</protein>
<evidence type="ECO:0000313" key="1">
    <source>
        <dbReference type="EMBL" id="MEQ2360332.1"/>
    </source>
</evidence>
<keyword evidence="2" id="KW-1185">Reference proteome</keyword>
<dbReference type="RefSeq" id="WP_158576601.1">
    <property type="nucleotide sequence ID" value="NZ_JBBMEI010000130.1"/>
</dbReference>
<comment type="caution">
    <text evidence="1">The sequence shown here is derived from an EMBL/GenBank/DDBJ whole genome shotgun (WGS) entry which is preliminary data.</text>
</comment>
<name>A0ABV1ARB9_9FIRM</name>
<dbReference type="Proteomes" id="UP001446032">
    <property type="component" value="Unassembled WGS sequence"/>
</dbReference>
<evidence type="ECO:0000313" key="2">
    <source>
        <dbReference type="Proteomes" id="UP001446032"/>
    </source>
</evidence>
<gene>
    <name evidence="1" type="ORF">WMO75_18815</name>
</gene>
<proteinExistence type="predicted"/>
<reference evidence="1 2" key="1">
    <citation type="submission" date="2024-03" db="EMBL/GenBank/DDBJ databases">
        <title>Human intestinal bacterial collection.</title>
        <authorList>
            <person name="Pauvert C."/>
            <person name="Hitch T.C.A."/>
            <person name="Clavel T."/>
        </authorList>
    </citation>
    <scope>NUCLEOTIDE SEQUENCE [LARGE SCALE GENOMIC DNA]</scope>
    <source>
        <strain evidence="1 2">CLA-AA-H95</strain>
    </source>
</reference>
<sequence>MTRDEYLEFIRHQPYDSMGDFSFLLDEKADSSENTATQAVRDNMNAD</sequence>
<organism evidence="1 2">
    <name type="scientific">Blautia intestinihominis</name>
    <dbReference type="NCBI Taxonomy" id="3133152"/>
    <lineage>
        <taxon>Bacteria</taxon>
        <taxon>Bacillati</taxon>
        <taxon>Bacillota</taxon>
        <taxon>Clostridia</taxon>
        <taxon>Lachnospirales</taxon>
        <taxon>Lachnospiraceae</taxon>
        <taxon>Blautia</taxon>
    </lineage>
</organism>
<accession>A0ABV1ARB9</accession>
<dbReference type="EMBL" id="JBBMEI010000130">
    <property type="protein sequence ID" value="MEQ2360332.1"/>
    <property type="molecule type" value="Genomic_DNA"/>
</dbReference>